<keyword evidence="2" id="KW-1185">Reference proteome</keyword>
<evidence type="ECO:0000313" key="1">
    <source>
        <dbReference type="EMBL" id="KAJ7991611.1"/>
    </source>
</evidence>
<name>A0ACC2FJP3_DALPE</name>
<proteinExistence type="predicted"/>
<accession>A0ACC2FJP3</accession>
<evidence type="ECO:0000313" key="2">
    <source>
        <dbReference type="Proteomes" id="UP001157502"/>
    </source>
</evidence>
<sequence length="197" mass="22473">MTNYTPATGCWTSKAHRCTRVWKSHPSEGLAWHLHWARERRNWTLEQWKLITWFDGSRFLLHRGSGRIYINVCVQNALWNDDMPVKGVRCSGQCATGKPWVPGVHADVILPEHRSRPDALRFQRCSDLKSGPQRNISTGATRVHTTMLRKVGKLGNRGHPVSLAECRDNPRACDQTHCSGISFRRLHYGESVIHLAT</sequence>
<comment type="caution">
    <text evidence="1">The sequence shown here is derived from an EMBL/GenBank/DDBJ whole genome shotgun (WGS) entry which is preliminary data.</text>
</comment>
<dbReference type="Proteomes" id="UP001157502">
    <property type="component" value="Chromosome 26"/>
</dbReference>
<protein>
    <submittedName>
        <fullName evidence="1">Uncharacterized protein</fullName>
    </submittedName>
</protein>
<dbReference type="EMBL" id="CM055753">
    <property type="protein sequence ID" value="KAJ7991611.1"/>
    <property type="molecule type" value="Genomic_DNA"/>
</dbReference>
<reference evidence="1" key="1">
    <citation type="submission" date="2021-05" db="EMBL/GenBank/DDBJ databases">
        <authorList>
            <person name="Pan Q."/>
            <person name="Jouanno E."/>
            <person name="Zahm M."/>
            <person name="Klopp C."/>
            <person name="Cabau C."/>
            <person name="Louis A."/>
            <person name="Berthelot C."/>
            <person name="Parey E."/>
            <person name="Roest Crollius H."/>
            <person name="Montfort J."/>
            <person name="Robinson-Rechavi M."/>
            <person name="Bouchez O."/>
            <person name="Lampietro C."/>
            <person name="Lopez Roques C."/>
            <person name="Donnadieu C."/>
            <person name="Postlethwait J."/>
            <person name="Bobe J."/>
            <person name="Dillon D."/>
            <person name="Chandos A."/>
            <person name="von Hippel F."/>
            <person name="Guiguen Y."/>
        </authorList>
    </citation>
    <scope>NUCLEOTIDE SEQUENCE</scope>
    <source>
        <strain evidence="1">YG-Jan2019</strain>
    </source>
</reference>
<organism evidence="1 2">
    <name type="scientific">Dallia pectoralis</name>
    <name type="common">Alaska blackfish</name>
    <dbReference type="NCBI Taxonomy" id="75939"/>
    <lineage>
        <taxon>Eukaryota</taxon>
        <taxon>Metazoa</taxon>
        <taxon>Chordata</taxon>
        <taxon>Craniata</taxon>
        <taxon>Vertebrata</taxon>
        <taxon>Euteleostomi</taxon>
        <taxon>Actinopterygii</taxon>
        <taxon>Neopterygii</taxon>
        <taxon>Teleostei</taxon>
        <taxon>Protacanthopterygii</taxon>
        <taxon>Esociformes</taxon>
        <taxon>Umbridae</taxon>
        <taxon>Dallia</taxon>
    </lineage>
</organism>
<gene>
    <name evidence="1" type="ORF">DPEC_G00285700</name>
</gene>